<dbReference type="InterPro" id="IPR010255">
    <property type="entry name" value="Haem_peroxidase_sf"/>
</dbReference>
<evidence type="ECO:0000256" key="5">
    <source>
        <dbReference type="ARBA" id="ARBA00022617"/>
    </source>
</evidence>
<comment type="cofactor">
    <cofactor evidence="15">
        <name>heme b</name>
        <dbReference type="ChEBI" id="CHEBI:60344"/>
    </cofactor>
    <text evidence="15">Binds 1 heme b (iron(II)-protoporphyrin IX) group per subunit.</text>
</comment>
<dbReference type="InterPro" id="IPR024589">
    <property type="entry name" value="Ligninase_C"/>
</dbReference>
<dbReference type="GO" id="GO:0042744">
    <property type="term" value="P:hydrogen peroxide catabolic process"/>
    <property type="evidence" value="ECO:0007669"/>
    <property type="project" value="UniProtKB-KW"/>
</dbReference>
<dbReference type="GO" id="GO:0046872">
    <property type="term" value="F:metal ion binding"/>
    <property type="evidence" value="ECO:0007669"/>
    <property type="project" value="UniProtKB-UniRule"/>
</dbReference>
<evidence type="ECO:0000256" key="8">
    <source>
        <dbReference type="ARBA" id="ARBA00022837"/>
    </source>
</evidence>
<feature type="binding site" evidence="15">
    <location>
        <position position="87"/>
    </location>
    <ligand>
        <name>Ca(2+)</name>
        <dbReference type="ChEBI" id="CHEBI:29108"/>
        <label>1</label>
    </ligand>
</feature>
<dbReference type="EMBL" id="JARJCN010000071">
    <property type="protein sequence ID" value="KAJ7077677.1"/>
    <property type="molecule type" value="Genomic_DNA"/>
</dbReference>
<feature type="binding site" evidence="15">
    <location>
        <position position="67"/>
    </location>
    <ligand>
        <name>Ca(2+)</name>
        <dbReference type="ChEBI" id="CHEBI:29108"/>
        <label>1</label>
    </ligand>
</feature>
<feature type="site" description="Transition state stabilizer" evidence="16">
    <location>
        <position position="62"/>
    </location>
</feature>
<keyword evidence="9 18" id="KW-0560">Oxidoreductase</keyword>
<protein>
    <recommendedName>
        <fullName evidence="18">Peroxidase</fullName>
        <ecNumber evidence="18">1.11.1.-</ecNumber>
    </recommendedName>
</protein>
<feature type="binding site" evidence="15">
    <location>
        <position position="89"/>
    </location>
    <ligand>
        <name>Ca(2+)</name>
        <dbReference type="ChEBI" id="CHEBI:29108"/>
        <label>1</label>
    </ligand>
</feature>
<dbReference type="PROSITE" id="PS00436">
    <property type="entry name" value="PEROXIDASE_2"/>
    <property type="match status" value="1"/>
</dbReference>
<keyword evidence="21" id="KW-1185">Reference proteome</keyword>
<dbReference type="Pfam" id="PF00141">
    <property type="entry name" value="peroxidase"/>
    <property type="match status" value="1"/>
</dbReference>
<dbReference type="GO" id="GO:0004601">
    <property type="term" value="F:peroxidase activity"/>
    <property type="evidence" value="ECO:0007669"/>
    <property type="project" value="UniProtKB-KW"/>
</dbReference>
<evidence type="ECO:0000256" key="4">
    <source>
        <dbReference type="ARBA" id="ARBA00022559"/>
    </source>
</evidence>
<evidence type="ECO:0000256" key="14">
    <source>
        <dbReference type="PIRSR" id="PIRSR601621-1"/>
    </source>
</evidence>
<feature type="chain" id="PRO_5041774738" description="Peroxidase" evidence="18">
    <location>
        <begin position="20"/>
        <end position="391"/>
    </location>
</feature>
<dbReference type="PANTHER" id="PTHR31356:SF66">
    <property type="entry name" value="CATALASE-PEROXIDASE"/>
    <property type="match status" value="1"/>
</dbReference>
<dbReference type="SUPFAM" id="SSF48113">
    <property type="entry name" value="Heme-dependent peroxidases"/>
    <property type="match status" value="1"/>
</dbReference>
<evidence type="ECO:0000256" key="10">
    <source>
        <dbReference type="ARBA" id="ARBA00023004"/>
    </source>
</evidence>
<feature type="disulfide bond" evidence="17">
    <location>
        <begin position="22"/>
        <end position="34"/>
    </location>
</feature>
<keyword evidence="5 15" id="KW-0349">Heme</keyword>
<evidence type="ECO:0000256" key="11">
    <source>
        <dbReference type="ARBA" id="ARBA00023157"/>
    </source>
</evidence>
<comment type="cofactor">
    <cofactor evidence="15 18">
        <name>Ca(2+)</name>
        <dbReference type="ChEBI" id="CHEBI:29108"/>
    </cofactor>
    <text evidence="15 18">Binds 2 calcium ions per subunit.</text>
</comment>
<feature type="disulfide bond" evidence="17">
    <location>
        <begin position="53"/>
        <end position="139"/>
    </location>
</feature>
<keyword evidence="11 17" id="KW-1015">Disulfide bond</keyword>
<dbReference type="Gene3D" id="1.10.420.10">
    <property type="entry name" value="Peroxidase, domain 2"/>
    <property type="match status" value="1"/>
</dbReference>
<keyword evidence="4 18" id="KW-0575">Peroxidase</keyword>
<gene>
    <name evidence="20" type="ORF">B0H15DRAFT_1003438</name>
</gene>
<dbReference type="PROSITE" id="PS50873">
    <property type="entry name" value="PEROXIDASE_4"/>
    <property type="match status" value="1"/>
</dbReference>
<name>A0AAD6XIV7_9AGAR</name>
<organism evidence="20 21">
    <name type="scientific">Mycena belliarum</name>
    <dbReference type="NCBI Taxonomy" id="1033014"/>
    <lineage>
        <taxon>Eukaryota</taxon>
        <taxon>Fungi</taxon>
        <taxon>Dikarya</taxon>
        <taxon>Basidiomycota</taxon>
        <taxon>Agaricomycotina</taxon>
        <taxon>Agaricomycetes</taxon>
        <taxon>Agaricomycetidae</taxon>
        <taxon>Agaricales</taxon>
        <taxon>Marasmiineae</taxon>
        <taxon>Mycenaceae</taxon>
        <taxon>Mycena</taxon>
    </lineage>
</organism>
<dbReference type="InterPro" id="IPR002016">
    <property type="entry name" value="Haem_peroxidase"/>
</dbReference>
<dbReference type="GO" id="GO:0034599">
    <property type="term" value="P:cellular response to oxidative stress"/>
    <property type="evidence" value="ECO:0007669"/>
    <property type="project" value="InterPro"/>
</dbReference>
<feature type="signal peptide" evidence="18">
    <location>
        <begin position="1"/>
        <end position="19"/>
    </location>
</feature>
<evidence type="ECO:0000313" key="21">
    <source>
        <dbReference type="Proteomes" id="UP001222325"/>
    </source>
</evidence>
<keyword evidence="10 15" id="KW-0408">Iron</keyword>
<dbReference type="InterPro" id="IPR019793">
    <property type="entry name" value="Peroxidases_heam-ligand_BS"/>
</dbReference>
<dbReference type="PANTHER" id="PTHR31356">
    <property type="entry name" value="THYLAKOID LUMENAL 29 KDA PROTEIN, CHLOROPLASTIC-RELATED"/>
    <property type="match status" value="1"/>
</dbReference>
<evidence type="ECO:0000256" key="18">
    <source>
        <dbReference type="RuleBase" id="RU363051"/>
    </source>
</evidence>
<dbReference type="GO" id="GO:0000302">
    <property type="term" value="P:response to reactive oxygen species"/>
    <property type="evidence" value="ECO:0007669"/>
    <property type="project" value="TreeGrafter"/>
</dbReference>
<comment type="subcellular location">
    <subcellularLocation>
        <location evidence="1">Secreted</location>
    </subcellularLocation>
</comment>
<keyword evidence="6 15" id="KW-0479">Metal-binding</keyword>
<evidence type="ECO:0000256" key="2">
    <source>
        <dbReference type="ARBA" id="ARBA00006089"/>
    </source>
</evidence>
<feature type="active site" description="Proton acceptor" evidence="14">
    <location>
        <position position="66"/>
    </location>
</feature>
<feature type="disulfide bond" evidence="17">
    <location>
        <begin position="33"/>
        <end position="306"/>
    </location>
</feature>
<feature type="binding site" description="axial binding residue" evidence="15">
    <location>
        <position position="194"/>
    </location>
    <ligand>
        <name>heme b</name>
        <dbReference type="ChEBI" id="CHEBI:60344"/>
    </ligand>
    <ligandPart>
        <name>Fe</name>
        <dbReference type="ChEBI" id="CHEBI:18248"/>
    </ligandPart>
</feature>
<sequence>MKVSTLSAVSLVAISTVAAANCGKGRTAASGTCCVWYNVLDDIQANLFEGGICGEDAHDALRLSFHDAIGYSPALTRQGKFGGGGADGSLIAFASTELTYASNEGLDDIVHDEKRFADKWGVSYGDIVQFAAAVSVRNCAGGPRIPFLAGRPNATRAAPDGLVPHAADSVGKMLGRVGDAGLSGEELVDLMAAHSIGVQEHVDPTIEGMPFDSTPEIFDTNFYLETLLRGTLWPGSGPHPGQAESPFRGQFRLQSDAALARDPRTACHWQSFVHDQPRMQTRFAAAMAKMALLGHAPAALRALHDCSEVIPASTLPAPRAARIPAGRGVVLEDKCPGGGGGGNGGGKGGKGGQFLKGLWDFMYGFCPLIRSGADESAYQRRQAVKASYIKL</sequence>
<keyword evidence="12" id="KW-0325">Glycoprotein</keyword>
<feature type="binding site" evidence="15">
    <location>
        <position position="214"/>
    </location>
    <ligand>
        <name>Ca(2+)</name>
        <dbReference type="ChEBI" id="CHEBI:29108"/>
        <label>2</label>
    </ligand>
</feature>
<evidence type="ECO:0000256" key="6">
    <source>
        <dbReference type="ARBA" id="ARBA00022723"/>
    </source>
</evidence>
<evidence type="ECO:0000256" key="12">
    <source>
        <dbReference type="ARBA" id="ARBA00023180"/>
    </source>
</evidence>
<keyword evidence="13" id="KW-0376">Hydrogen peroxide</keyword>
<evidence type="ECO:0000256" key="17">
    <source>
        <dbReference type="PIRSR" id="PIRSR601621-4"/>
    </source>
</evidence>
<proteinExistence type="inferred from homology"/>
<evidence type="ECO:0000256" key="9">
    <source>
        <dbReference type="ARBA" id="ARBA00023002"/>
    </source>
</evidence>
<dbReference type="Pfam" id="PF11895">
    <property type="entry name" value="Peroxidase_ext"/>
    <property type="match status" value="1"/>
</dbReference>
<reference evidence="20" key="1">
    <citation type="submission" date="2023-03" db="EMBL/GenBank/DDBJ databases">
        <title>Massive genome expansion in bonnet fungi (Mycena s.s.) driven by repeated elements and novel gene families across ecological guilds.</title>
        <authorList>
            <consortium name="Lawrence Berkeley National Laboratory"/>
            <person name="Harder C.B."/>
            <person name="Miyauchi S."/>
            <person name="Viragh M."/>
            <person name="Kuo A."/>
            <person name="Thoen E."/>
            <person name="Andreopoulos B."/>
            <person name="Lu D."/>
            <person name="Skrede I."/>
            <person name="Drula E."/>
            <person name="Henrissat B."/>
            <person name="Morin E."/>
            <person name="Kohler A."/>
            <person name="Barry K."/>
            <person name="LaButti K."/>
            <person name="Morin E."/>
            <person name="Salamov A."/>
            <person name="Lipzen A."/>
            <person name="Mereny Z."/>
            <person name="Hegedus B."/>
            <person name="Baldrian P."/>
            <person name="Stursova M."/>
            <person name="Weitz H."/>
            <person name="Taylor A."/>
            <person name="Grigoriev I.V."/>
            <person name="Nagy L.G."/>
            <person name="Martin F."/>
            <person name="Kauserud H."/>
        </authorList>
    </citation>
    <scope>NUCLEOTIDE SEQUENCE</scope>
    <source>
        <strain evidence="20">CBHHK173m</strain>
    </source>
</reference>
<evidence type="ECO:0000256" key="16">
    <source>
        <dbReference type="PIRSR" id="PIRSR601621-3"/>
    </source>
</evidence>
<keyword evidence="3" id="KW-0964">Secreted</keyword>
<feature type="domain" description="Plant heme peroxidase family profile" evidence="19">
    <location>
        <begin position="61"/>
        <end position="310"/>
    </location>
</feature>
<evidence type="ECO:0000256" key="15">
    <source>
        <dbReference type="PIRSR" id="PIRSR601621-2"/>
    </source>
</evidence>
<evidence type="ECO:0000256" key="13">
    <source>
        <dbReference type="ARBA" id="ARBA00023324"/>
    </source>
</evidence>
<dbReference type="PRINTS" id="PR00458">
    <property type="entry name" value="PEROXIDASE"/>
</dbReference>
<feature type="binding site" evidence="15">
    <location>
        <position position="219"/>
    </location>
    <ligand>
        <name>Ca(2+)</name>
        <dbReference type="ChEBI" id="CHEBI:29108"/>
        <label>2</label>
    </ligand>
</feature>
<evidence type="ECO:0000256" key="7">
    <source>
        <dbReference type="ARBA" id="ARBA00022729"/>
    </source>
</evidence>
<evidence type="ECO:0000256" key="3">
    <source>
        <dbReference type="ARBA" id="ARBA00022525"/>
    </source>
</evidence>
<dbReference type="PRINTS" id="PR00462">
    <property type="entry name" value="LIGNINASE"/>
</dbReference>
<dbReference type="EC" id="1.11.1.-" evidence="18"/>
<comment type="caution">
    <text evidence="20">The sequence shown here is derived from an EMBL/GenBank/DDBJ whole genome shotgun (WGS) entry which is preliminary data.</text>
</comment>
<dbReference type="AlphaFoldDB" id="A0AAD6XIV7"/>
<accession>A0AAD6XIV7</accession>
<dbReference type="GO" id="GO:0005576">
    <property type="term" value="C:extracellular region"/>
    <property type="evidence" value="ECO:0007669"/>
    <property type="project" value="UniProtKB-SubCell"/>
</dbReference>
<dbReference type="GO" id="GO:0020037">
    <property type="term" value="F:heme binding"/>
    <property type="evidence" value="ECO:0007669"/>
    <property type="project" value="UniProtKB-UniRule"/>
</dbReference>
<dbReference type="PROSITE" id="PS00435">
    <property type="entry name" value="PEROXIDASE_1"/>
    <property type="match status" value="1"/>
</dbReference>
<dbReference type="InterPro" id="IPR019794">
    <property type="entry name" value="Peroxidases_AS"/>
</dbReference>
<dbReference type="Gene3D" id="1.10.520.10">
    <property type="match status" value="1"/>
</dbReference>
<evidence type="ECO:0000259" key="19">
    <source>
        <dbReference type="PROSITE" id="PS50873"/>
    </source>
</evidence>
<feature type="binding site" evidence="15">
    <location>
        <position position="212"/>
    </location>
    <ligand>
        <name>Ca(2+)</name>
        <dbReference type="ChEBI" id="CHEBI:29108"/>
        <label>2</label>
    </ligand>
</feature>
<evidence type="ECO:0000313" key="20">
    <source>
        <dbReference type="EMBL" id="KAJ7077677.1"/>
    </source>
</evidence>
<comment type="similarity">
    <text evidence="2 18">Belongs to the peroxidase family. Ligninase subfamily.</text>
</comment>
<dbReference type="InterPro" id="IPR044831">
    <property type="entry name" value="Ccp1-like"/>
</dbReference>
<dbReference type="InterPro" id="IPR001621">
    <property type="entry name" value="Ligninase"/>
</dbReference>
<dbReference type="Proteomes" id="UP001222325">
    <property type="component" value="Unassembled WGS sequence"/>
</dbReference>
<keyword evidence="7 18" id="KW-0732">Signal</keyword>
<feature type="binding site" evidence="15">
    <location>
        <position position="85"/>
    </location>
    <ligand>
        <name>Ca(2+)</name>
        <dbReference type="ChEBI" id="CHEBI:29108"/>
        <label>1</label>
    </ligand>
</feature>
<feature type="binding site" evidence="15">
    <location>
        <position position="195"/>
    </location>
    <ligand>
        <name>Ca(2+)</name>
        <dbReference type="ChEBI" id="CHEBI:29108"/>
        <label>2</label>
    </ligand>
</feature>
<evidence type="ECO:0000256" key="1">
    <source>
        <dbReference type="ARBA" id="ARBA00004613"/>
    </source>
</evidence>
<keyword evidence="8 15" id="KW-0106">Calcium</keyword>